<feature type="signal peptide" evidence="1">
    <location>
        <begin position="1"/>
        <end position="20"/>
    </location>
</feature>
<feature type="chain" id="PRO_5019329504" evidence="1">
    <location>
        <begin position="21"/>
        <end position="289"/>
    </location>
</feature>
<dbReference type="EMBL" id="RBWS01000004">
    <property type="protein sequence ID" value="RKO72870.1"/>
    <property type="molecule type" value="Genomic_DNA"/>
</dbReference>
<comment type="caution">
    <text evidence="3">The sequence shown here is derived from an EMBL/GenBank/DDBJ whole genome shotgun (WGS) entry which is preliminary data.</text>
</comment>
<gene>
    <name evidence="3" type="ORF">D7322_05425</name>
</gene>
<dbReference type="PROSITE" id="PS51781">
    <property type="entry name" value="SH3B"/>
    <property type="match status" value="1"/>
</dbReference>
<feature type="domain" description="SH3b" evidence="2">
    <location>
        <begin position="38"/>
        <end position="114"/>
    </location>
</feature>
<protein>
    <submittedName>
        <fullName evidence="3">SH3 domain-containing protein</fullName>
    </submittedName>
</protein>
<keyword evidence="4" id="KW-1185">Reference proteome</keyword>
<proteinExistence type="predicted"/>
<dbReference type="Gene3D" id="2.30.30.40">
    <property type="entry name" value="SH3 Domains"/>
    <property type="match status" value="1"/>
</dbReference>
<evidence type="ECO:0000313" key="3">
    <source>
        <dbReference type="EMBL" id="RKO72870.1"/>
    </source>
</evidence>
<dbReference type="Proteomes" id="UP000282423">
    <property type="component" value="Unassembled WGS sequence"/>
</dbReference>
<organism evidence="3 4">
    <name type="scientific">Sphingobacterium puteale</name>
    <dbReference type="NCBI Taxonomy" id="2420510"/>
    <lineage>
        <taxon>Bacteria</taxon>
        <taxon>Pseudomonadati</taxon>
        <taxon>Bacteroidota</taxon>
        <taxon>Sphingobacteriia</taxon>
        <taxon>Sphingobacteriales</taxon>
        <taxon>Sphingobacteriaceae</taxon>
        <taxon>Sphingobacterium</taxon>
    </lineage>
</organism>
<keyword evidence="1" id="KW-0732">Signal</keyword>
<dbReference type="AlphaFoldDB" id="A0A420W2U0"/>
<accession>A0A420W2U0</accession>
<dbReference type="InterPro" id="IPR003646">
    <property type="entry name" value="SH3-like_bac-type"/>
</dbReference>
<evidence type="ECO:0000259" key="2">
    <source>
        <dbReference type="PROSITE" id="PS51781"/>
    </source>
</evidence>
<evidence type="ECO:0000313" key="4">
    <source>
        <dbReference type="Proteomes" id="UP000282423"/>
    </source>
</evidence>
<dbReference type="RefSeq" id="WP_121122000.1">
    <property type="nucleotide sequence ID" value="NZ_RBWS01000004.1"/>
</dbReference>
<name>A0A420W2U0_9SPHI</name>
<evidence type="ECO:0000256" key="1">
    <source>
        <dbReference type="SAM" id="SignalP"/>
    </source>
</evidence>
<reference evidence="3 4" key="1">
    <citation type="submission" date="2018-10" db="EMBL/GenBank/DDBJ databases">
        <title>Sphingobacterium sp. M05W1-28.</title>
        <authorList>
            <person name="Cai H."/>
        </authorList>
    </citation>
    <scope>NUCLEOTIDE SEQUENCE [LARGE SCALE GENOMIC DNA]</scope>
    <source>
        <strain evidence="3 4">M05W1-28</strain>
    </source>
</reference>
<dbReference type="OrthoDB" id="743724at2"/>
<sequence>MKIINFTLAYLSLFPLLLKAQDGISFDNDFNLWNIQKGQTATVFVEKAYIRSAPGLQAKQIDSLGVGTTVTMTSAPLKGSIIKNFYAPWYQISYLKDSQQKKGFIWLGLLALGKQVDREGFQYLYGFERFIKPPNREQQDYFLTKVKVLNPHDSLIASQSYTFAFGGQLSAQSKLLPSMGLTHVKQILYMEFISGACGVPSEYHYVAWTGQKLINLPSRYSVSDAGVFYYDEKLLFPTEHKKNNQLIYKYIEEGETENDDIDASKYRISKREEHFQWDGDKFVKRSLPQ</sequence>